<dbReference type="EMBL" id="JAYMRP010000012">
    <property type="protein sequence ID" value="MFB8774342.1"/>
    <property type="molecule type" value="Genomic_DNA"/>
</dbReference>
<dbReference type="PANTHER" id="PTHR21310">
    <property type="entry name" value="AMINOGLYCOSIDE PHOSPHOTRANSFERASE-RELATED-RELATED"/>
    <property type="match status" value="1"/>
</dbReference>
<keyword evidence="3" id="KW-1185">Reference proteome</keyword>
<dbReference type="CDD" id="cd05155">
    <property type="entry name" value="APH_ChoK_like_1"/>
    <property type="match status" value="1"/>
</dbReference>
<dbReference type="RefSeq" id="WP_376733075.1">
    <property type="nucleotide sequence ID" value="NZ_JAYMRP010000012.1"/>
</dbReference>
<organism evidence="2 3">
    <name type="scientific">Streptomyces broussonetiae</name>
    <dbReference type="NCBI Taxonomy" id="2686304"/>
    <lineage>
        <taxon>Bacteria</taxon>
        <taxon>Bacillati</taxon>
        <taxon>Actinomycetota</taxon>
        <taxon>Actinomycetes</taxon>
        <taxon>Kitasatosporales</taxon>
        <taxon>Streptomycetaceae</taxon>
        <taxon>Streptomyces</taxon>
    </lineage>
</organism>
<accession>A0ABV5EBV8</accession>
<protein>
    <submittedName>
        <fullName evidence="2">Aminoglycoside phosphotransferase family protein</fullName>
        <ecNumber evidence="2">2.7.-.-</ecNumber>
    </submittedName>
</protein>
<proteinExistence type="predicted"/>
<dbReference type="Gene3D" id="3.90.1200.10">
    <property type="match status" value="1"/>
</dbReference>
<dbReference type="InterPro" id="IPR002575">
    <property type="entry name" value="Aminoglycoside_PTrfase"/>
</dbReference>
<dbReference type="Proteomes" id="UP001585080">
    <property type="component" value="Unassembled WGS sequence"/>
</dbReference>
<dbReference type="Gene3D" id="3.30.200.20">
    <property type="entry name" value="Phosphorylase Kinase, domain 1"/>
    <property type="match status" value="1"/>
</dbReference>
<gene>
    <name evidence="2" type="ORF">VSS16_16680</name>
</gene>
<dbReference type="InterPro" id="IPR051678">
    <property type="entry name" value="AGP_Transferase"/>
</dbReference>
<reference evidence="2 3" key="1">
    <citation type="submission" date="2024-01" db="EMBL/GenBank/DDBJ databases">
        <title>Genome mining of biosynthetic gene clusters to explore secondary metabolites of Streptomyces sp.</title>
        <authorList>
            <person name="Baig A."/>
            <person name="Ajitkumar Shintre N."/>
            <person name="Kumar H."/>
            <person name="Anbarasu A."/>
            <person name="Ramaiah S."/>
        </authorList>
    </citation>
    <scope>NUCLEOTIDE SEQUENCE [LARGE SCALE GENOMIC DNA]</scope>
    <source>
        <strain evidence="2 3">A57</strain>
    </source>
</reference>
<dbReference type="EC" id="2.7.-.-" evidence="2"/>
<sequence length="296" mass="31838">MNMKMHADEADIDDALVRALVARQFPEWAALPVRRLESSGTENAMFRLGTELVVRLPRHPGAVDDVRREGRLLSRLGPLLPVPTPEPVGRGEPGAGFPWPWSVYRWLAGRNPVAGAVPEAERLAEDLGRFVAALRRVRAADGPPGSRGVPLATRDAPTRSAIAQLTGRTDTAGVTALWEEALRAPEHTGPPVWAHGDLSPGNVLVDGGRLSAVIDFGVAGVGDPAVDLIIAWNLLPAEARGTFRDAVGADDAEWARGRGWALSVSLIQLPYYWETNPPLAENSRHVIGELLAEASR</sequence>
<dbReference type="SUPFAM" id="SSF56112">
    <property type="entry name" value="Protein kinase-like (PK-like)"/>
    <property type="match status" value="1"/>
</dbReference>
<evidence type="ECO:0000259" key="1">
    <source>
        <dbReference type="Pfam" id="PF01636"/>
    </source>
</evidence>
<evidence type="ECO:0000313" key="3">
    <source>
        <dbReference type="Proteomes" id="UP001585080"/>
    </source>
</evidence>
<dbReference type="InterPro" id="IPR011009">
    <property type="entry name" value="Kinase-like_dom_sf"/>
</dbReference>
<dbReference type="GO" id="GO:0016740">
    <property type="term" value="F:transferase activity"/>
    <property type="evidence" value="ECO:0007669"/>
    <property type="project" value="UniProtKB-KW"/>
</dbReference>
<comment type="caution">
    <text evidence="2">The sequence shown here is derived from an EMBL/GenBank/DDBJ whole genome shotgun (WGS) entry which is preliminary data.</text>
</comment>
<name>A0ABV5EBV8_9ACTN</name>
<evidence type="ECO:0000313" key="2">
    <source>
        <dbReference type="EMBL" id="MFB8774342.1"/>
    </source>
</evidence>
<feature type="domain" description="Aminoglycoside phosphotransferase" evidence="1">
    <location>
        <begin position="38"/>
        <end position="260"/>
    </location>
</feature>
<keyword evidence="2" id="KW-0808">Transferase</keyword>
<dbReference type="Pfam" id="PF01636">
    <property type="entry name" value="APH"/>
    <property type="match status" value="1"/>
</dbReference>
<dbReference type="PANTHER" id="PTHR21310:SF42">
    <property type="entry name" value="BIFUNCTIONAL AAC_APH"/>
    <property type="match status" value="1"/>
</dbReference>